<organism evidence="6 7">
    <name type="scientific">Acinetobacter puyangensis</name>
    <dbReference type="NCBI Taxonomy" id="1096779"/>
    <lineage>
        <taxon>Bacteria</taxon>
        <taxon>Pseudomonadati</taxon>
        <taxon>Pseudomonadota</taxon>
        <taxon>Gammaproteobacteria</taxon>
        <taxon>Moraxellales</taxon>
        <taxon>Moraxellaceae</taxon>
        <taxon>Acinetobacter</taxon>
    </lineage>
</organism>
<evidence type="ECO:0000259" key="4">
    <source>
        <dbReference type="PROSITE" id="PS50980"/>
    </source>
</evidence>
<dbReference type="FunFam" id="3.90.226.10:FF:000007">
    <property type="entry name" value="Methylcrotonoyl-CoA carboxylase subunit beta"/>
    <property type="match status" value="1"/>
</dbReference>
<evidence type="ECO:0000313" key="7">
    <source>
        <dbReference type="Proteomes" id="UP000219042"/>
    </source>
</evidence>
<dbReference type="Proteomes" id="UP000219042">
    <property type="component" value="Unassembled WGS sequence"/>
</dbReference>
<keyword evidence="2" id="KW-0479">Metal-binding</keyword>
<dbReference type="PROSITE" id="PS50989">
    <property type="entry name" value="COA_CT_CTER"/>
    <property type="match status" value="1"/>
</dbReference>
<evidence type="ECO:0000256" key="2">
    <source>
        <dbReference type="ARBA" id="ARBA00022723"/>
    </source>
</evidence>
<dbReference type="GO" id="GO:0004485">
    <property type="term" value="F:methylcrotonoyl-CoA carboxylase activity"/>
    <property type="evidence" value="ECO:0007669"/>
    <property type="project" value="TreeGrafter"/>
</dbReference>
<gene>
    <name evidence="6" type="ORF">SAMN05421731_10133</name>
</gene>
<comment type="pathway">
    <text evidence="3">Amino-acid degradation; L-leucine degradation.</text>
</comment>
<dbReference type="GO" id="GO:0006552">
    <property type="term" value="P:L-leucine catabolic process"/>
    <property type="evidence" value="ECO:0007669"/>
    <property type="project" value="TreeGrafter"/>
</dbReference>
<reference evidence="7" key="1">
    <citation type="submission" date="2016-09" db="EMBL/GenBank/DDBJ databases">
        <authorList>
            <person name="Varghese N."/>
            <person name="Submissions S."/>
        </authorList>
    </citation>
    <scope>NUCLEOTIDE SEQUENCE [LARGE SCALE GENOMIC DNA]</scope>
    <source>
        <strain evidence="7">ANC 4466</strain>
    </source>
</reference>
<dbReference type="EMBL" id="OANT01000001">
    <property type="protein sequence ID" value="SNX42999.1"/>
    <property type="molecule type" value="Genomic_DNA"/>
</dbReference>
<evidence type="ECO:0000259" key="5">
    <source>
        <dbReference type="PROSITE" id="PS50989"/>
    </source>
</evidence>
<keyword evidence="7" id="KW-1185">Reference proteome</keyword>
<dbReference type="PANTHER" id="PTHR22855">
    <property type="entry name" value="ACETYL, PROPIONYL, PYRUVATE, AND GLUTACONYL CARBOXYLASE-RELATED"/>
    <property type="match status" value="1"/>
</dbReference>
<dbReference type="OrthoDB" id="9803706at2"/>
<dbReference type="GO" id="GO:1905202">
    <property type="term" value="C:methylcrotonoyl-CoA carboxylase complex"/>
    <property type="evidence" value="ECO:0007669"/>
    <property type="project" value="TreeGrafter"/>
</dbReference>
<dbReference type="InterPro" id="IPR029045">
    <property type="entry name" value="ClpP/crotonase-like_dom_sf"/>
</dbReference>
<dbReference type="RefSeq" id="WP_097077345.1">
    <property type="nucleotide sequence ID" value="NZ_BAABHT010000020.1"/>
</dbReference>
<dbReference type="InterPro" id="IPR045190">
    <property type="entry name" value="MCCB/AccD1-like"/>
</dbReference>
<dbReference type="GO" id="GO:0046872">
    <property type="term" value="F:metal ion binding"/>
    <property type="evidence" value="ECO:0007669"/>
    <property type="project" value="UniProtKB-KW"/>
</dbReference>
<evidence type="ECO:0000313" key="6">
    <source>
        <dbReference type="EMBL" id="SNX42999.1"/>
    </source>
</evidence>
<dbReference type="SUPFAM" id="SSF52096">
    <property type="entry name" value="ClpP/crotonase"/>
    <property type="match status" value="2"/>
</dbReference>
<dbReference type="InterPro" id="IPR011762">
    <property type="entry name" value="COA_CT_N"/>
</dbReference>
<dbReference type="InterPro" id="IPR034733">
    <property type="entry name" value="AcCoA_carboxyl_beta"/>
</dbReference>
<evidence type="ECO:0000256" key="3">
    <source>
        <dbReference type="ARBA" id="ARBA00046317"/>
    </source>
</evidence>
<name>A0A240E467_9GAMM</name>
<dbReference type="FunFam" id="3.90.226.10:FF:000004">
    <property type="entry name" value="Methylcrotonoyl-CoA carboxylase beta chain"/>
    <property type="match status" value="1"/>
</dbReference>
<feature type="domain" description="CoA carboxyltransferase N-terminal" evidence="4">
    <location>
        <begin position="22"/>
        <end position="278"/>
    </location>
</feature>
<dbReference type="AlphaFoldDB" id="A0A240E467"/>
<dbReference type="InterPro" id="IPR011763">
    <property type="entry name" value="COA_CT_C"/>
</dbReference>
<evidence type="ECO:0000256" key="1">
    <source>
        <dbReference type="ARBA" id="ARBA00006102"/>
    </source>
</evidence>
<protein>
    <submittedName>
        <fullName evidence="6">3-methylcrotonyl-CoA carboxylase beta subunit</fullName>
    </submittedName>
</protein>
<dbReference type="PANTHER" id="PTHR22855:SF13">
    <property type="entry name" value="METHYLCROTONOYL-COA CARBOXYLASE BETA CHAIN, MITOCHONDRIAL"/>
    <property type="match status" value="1"/>
</dbReference>
<dbReference type="Pfam" id="PF01039">
    <property type="entry name" value="Carboxyl_trans"/>
    <property type="match status" value="1"/>
</dbReference>
<dbReference type="PROSITE" id="PS50980">
    <property type="entry name" value="COA_CT_NTER"/>
    <property type="match status" value="1"/>
</dbReference>
<feature type="domain" description="CoA carboxyltransferase C-terminal" evidence="5">
    <location>
        <begin position="276"/>
        <end position="525"/>
    </location>
</feature>
<comment type="similarity">
    <text evidence="1">Belongs to the AccD/PCCB family.</text>
</comment>
<sequence>MNQLSSKINVRSESFKENQLAMQTLVNDLKNLTNHIALGGGEIARQKHIARGKLPVRERINQLIDSGTAFLEIGQLAAYHVYDTDIPAAGVVAGIGLVNGIACMIVANDATVKGGTYYPLTVKKHLRAQEIAEQNHLPCIYMVDSGGAYLPLQEQVFPDRDHFGRIFYNQARMSSLGIAQIAVVMGSCTAGGAYVPAMSDETIIVRNQGTIFLGGPPLVKAATGEVVSSEDLGGGDVHTRLSGVADHLAENDEHAIAIARTIVANLNKSPQTQAKQIESPLFDAQELYGIVPVDSRQPFDVREVIARIVDGSRFDEFKTRFGTTLVTGFAQLYGMPVGIIANNGILFSESAQKGAHFIELCCQRSIPLIFIQNITGFMVGRQYENEGIAKNGAKLVMAVATANVPKITLIIGGSFGAGNYGMCGRAYSPRFLWTWPNSRISVMGGEQAASVLSTLKREQIENNGQQWSTQEEEQFKQPIRDQFEQQGHPYYASARLWDDGIIDPAQSRHVLALSLSAALNAPIQSTKFGVFRM</sequence>
<proteinExistence type="inferred from homology"/>
<dbReference type="Gene3D" id="3.90.226.10">
    <property type="entry name" value="2-enoyl-CoA Hydratase, Chain A, domain 1"/>
    <property type="match status" value="2"/>
</dbReference>
<accession>A0A240E467</accession>